<reference evidence="9 10" key="1">
    <citation type="submission" date="2016-09" db="EMBL/GenBank/DDBJ databases">
        <title>Rhizobium sp. nov., a novel species isolated from the rice rhizosphere.</title>
        <authorList>
            <person name="Zhao J."/>
            <person name="Zhang X."/>
        </authorList>
    </citation>
    <scope>NUCLEOTIDE SEQUENCE [LARGE SCALE GENOMIC DNA]</scope>
    <source>
        <strain evidence="9 10">MH17</strain>
    </source>
</reference>
<evidence type="ECO:0000313" key="10">
    <source>
        <dbReference type="Proteomes" id="UP000186143"/>
    </source>
</evidence>
<dbReference type="EMBL" id="MKIO01000040">
    <property type="protein sequence ID" value="OLP53498.1"/>
    <property type="molecule type" value="Genomic_DNA"/>
</dbReference>
<feature type="transmembrane region" description="Helical" evidence="7">
    <location>
        <begin position="21"/>
        <end position="40"/>
    </location>
</feature>
<evidence type="ECO:0000256" key="1">
    <source>
        <dbReference type="ARBA" id="ARBA00004651"/>
    </source>
</evidence>
<dbReference type="Pfam" id="PF00528">
    <property type="entry name" value="BPD_transp_1"/>
    <property type="match status" value="1"/>
</dbReference>
<dbReference type="Proteomes" id="UP000186143">
    <property type="component" value="Unassembled WGS sequence"/>
</dbReference>
<dbReference type="PROSITE" id="PS50928">
    <property type="entry name" value="ABC_TM1"/>
    <property type="match status" value="1"/>
</dbReference>
<feature type="transmembrane region" description="Helical" evidence="7">
    <location>
        <begin position="229"/>
        <end position="250"/>
    </location>
</feature>
<evidence type="ECO:0000256" key="5">
    <source>
        <dbReference type="ARBA" id="ARBA00022989"/>
    </source>
</evidence>
<keyword evidence="4 7" id="KW-0812">Transmembrane</keyword>
<dbReference type="OrthoDB" id="9786495at2"/>
<accession>A0A1Q9AEW5</accession>
<keyword evidence="2 7" id="KW-0813">Transport</keyword>
<dbReference type="AlphaFoldDB" id="A0A1Q9AEW5"/>
<evidence type="ECO:0000313" key="9">
    <source>
        <dbReference type="EMBL" id="OLP53498.1"/>
    </source>
</evidence>
<comment type="subcellular location">
    <subcellularLocation>
        <location evidence="1 7">Cell membrane</location>
        <topology evidence="1 7">Multi-pass membrane protein</topology>
    </subcellularLocation>
</comment>
<dbReference type="InterPro" id="IPR035906">
    <property type="entry name" value="MetI-like_sf"/>
</dbReference>
<comment type="caution">
    <text evidence="9">The sequence shown here is derived from an EMBL/GenBank/DDBJ whole genome shotgun (WGS) entry which is preliminary data.</text>
</comment>
<keyword evidence="6 7" id="KW-0472">Membrane</keyword>
<dbReference type="SUPFAM" id="SSF161098">
    <property type="entry name" value="MetI-like"/>
    <property type="match status" value="1"/>
</dbReference>
<dbReference type="PANTHER" id="PTHR30151">
    <property type="entry name" value="ALKANE SULFONATE ABC TRANSPORTER-RELATED, MEMBRANE SUBUNIT"/>
    <property type="match status" value="1"/>
</dbReference>
<evidence type="ECO:0000256" key="4">
    <source>
        <dbReference type="ARBA" id="ARBA00022692"/>
    </source>
</evidence>
<protein>
    <submittedName>
        <fullName evidence="9">Nitrate ABC transporter permease</fullName>
    </submittedName>
</protein>
<dbReference type="PANTHER" id="PTHR30151:SF20">
    <property type="entry name" value="ABC TRANSPORTER PERMEASE PROTEIN HI_0355-RELATED"/>
    <property type="match status" value="1"/>
</dbReference>
<evidence type="ECO:0000256" key="2">
    <source>
        <dbReference type="ARBA" id="ARBA00022448"/>
    </source>
</evidence>
<feature type="transmembrane region" description="Helical" evidence="7">
    <location>
        <begin position="105"/>
        <end position="127"/>
    </location>
</feature>
<evidence type="ECO:0000256" key="3">
    <source>
        <dbReference type="ARBA" id="ARBA00022475"/>
    </source>
</evidence>
<dbReference type="InterPro" id="IPR000515">
    <property type="entry name" value="MetI-like"/>
</dbReference>
<proteinExistence type="inferred from homology"/>
<name>A0A1Q9AEW5_9HYPH</name>
<evidence type="ECO:0000256" key="6">
    <source>
        <dbReference type="ARBA" id="ARBA00023136"/>
    </source>
</evidence>
<keyword evidence="3" id="KW-1003">Cell membrane</keyword>
<gene>
    <name evidence="9" type="ORF">BJF92_01350</name>
</gene>
<feature type="transmembrane region" description="Helical" evidence="7">
    <location>
        <begin position="67"/>
        <end position="93"/>
    </location>
</feature>
<keyword evidence="5 7" id="KW-1133">Transmembrane helix</keyword>
<organism evidence="9 10">
    <name type="scientific">Xaviernesmea rhizosphaerae</name>
    <dbReference type="NCBI Taxonomy" id="1672749"/>
    <lineage>
        <taxon>Bacteria</taxon>
        <taxon>Pseudomonadati</taxon>
        <taxon>Pseudomonadota</taxon>
        <taxon>Alphaproteobacteria</taxon>
        <taxon>Hyphomicrobiales</taxon>
        <taxon>Rhizobiaceae</taxon>
        <taxon>Rhizobium/Agrobacterium group</taxon>
        <taxon>Xaviernesmea</taxon>
    </lineage>
</organism>
<dbReference type="CDD" id="cd06261">
    <property type="entry name" value="TM_PBP2"/>
    <property type="match status" value="1"/>
</dbReference>
<evidence type="ECO:0000256" key="7">
    <source>
        <dbReference type="RuleBase" id="RU363032"/>
    </source>
</evidence>
<sequence>MREEAARAARNRAAAPRAARLIAPLLVFLLLAAGWQWVAFNLKSILPSLQSVGLELLARPGFYLGHLWVTLSAALSGFAIGSAIGILLAILIVHFSVLRAAILPVALMLNVTPVVAISPALIVAFGFNAVPHIIVAAISAFLPMLINALTGLRAIDRDAQDVFRSLSASKMETLWHLRLPSSLPHLFAGARLAIAAAMVGSIVSEFMGTSKGIGATIIMATAYLNLPQMWVSIFVSAVTSLLLIGLVDLAERALIRWS</sequence>
<feature type="domain" description="ABC transmembrane type-1" evidence="8">
    <location>
        <begin position="67"/>
        <end position="251"/>
    </location>
</feature>
<feature type="transmembrane region" description="Helical" evidence="7">
    <location>
        <begin position="133"/>
        <end position="155"/>
    </location>
</feature>
<dbReference type="GO" id="GO:0055085">
    <property type="term" value="P:transmembrane transport"/>
    <property type="evidence" value="ECO:0007669"/>
    <property type="project" value="InterPro"/>
</dbReference>
<dbReference type="STRING" id="1672749.BJF92_01350"/>
<feature type="transmembrane region" description="Helical" evidence="7">
    <location>
        <begin position="186"/>
        <end position="209"/>
    </location>
</feature>
<comment type="similarity">
    <text evidence="7">Belongs to the binding-protein-dependent transport system permease family.</text>
</comment>
<dbReference type="Gene3D" id="1.10.3720.10">
    <property type="entry name" value="MetI-like"/>
    <property type="match status" value="1"/>
</dbReference>
<dbReference type="GO" id="GO:0005886">
    <property type="term" value="C:plasma membrane"/>
    <property type="evidence" value="ECO:0007669"/>
    <property type="project" value="UniProtKB-SubCell"/>
</dbReference>
<evidence type="ECO:0000259" key="8">
    <source>
        <dbReference type="PROSITE" id="PS50928"/>
    </source>
</evidence>